<accession>A0A9Q5DD00</accession>
<comment type="caution">
    <text evidence="1">The sequence shown here is derived from an EMBL/GenBank/DDBJ whole genome shotgun (WGS) entry which is preliminary data.</text>
</comment>
<proteinExistence type="predicted"/>
<reference evidence="1" key="1">
    <citation type="submission" date="2020-05" db="EMBL/GenBank/DDBJ databases">
        <title>Chitinophaga laudate sp. nov., isolated from a tropical peat swamp.</title>
        <authorList>
            <person name="Goh C.B.S."/>
            <person name="Lee M.S."/>
            <person name="Parimannan S."/>
            <person name="Pasbakhsh P."/>
            <person name="Yule C.M."/>
            <person name="Rajandas H."/>
            <person name="Loke S."/>
            <person name="Croft L."/>
            <person name="Tan J.B.L."/>
        </authorList>
    </citation>
    <scope>NUCLEOTIDE SEQUENCE</scope>
    <source>
        <strain evidence="1">Mgbs1</strain>
    </source>
</reference>
<gene>
    <name evidence="1" type="ORF">ECE50_021580</name>
</gene>
<name>A0A9Q5DD00_9BACT</name>
<evidence type="ECO:0000313" key="2">
    <source>
        <dbReference type="Proteomes" id="UP000281028"/>
    </source>
</evidence>
<organism evidence="1 2">
    <name type="scientific">Chitinophaga solisilvae</name>
    <dbReference type="NCBI Taxonomy" id="1233460"/>
    <lineage>
        <taxon>Bacteria</taxon>
        <taxon>Pseudomonadati</taxon>
        <taxon>Bacteroidota</taxon>
        <taxon>Chitinophagia</taxon>
        <taxon>Chitinophagales</taxon>
        <taxon>Chitinophagaceae</taxon>
        <taxon>Chitinophaga</taxon>
    </lineage>
</organism>
<dbReference type="AlphaFoldDB" id="A0A9Q5DD00"/>
<dbReference type="Proteomes" id="UP000281028">
    <property type="component" value="Unassembled WGS sequence"/>
</dbReference>
<sequence>MKHVFNPRKLFVIVGYPCSGKKRVLQELFARKHFFPLKEPITSSVLNGDFVVINMTNRRKRTSVMCSFISRVMQYHAASSASGIIMLSLVLDNGLHDAGEMIRYLNASGYTMHYLVLRSSWSDKQLISDGDLQALKSLVSRGTVHVFEKLVTQSGVRFEQRQEELAEVINEVLGGCS</sequence>
<keyword evidence="2" id="KW-1185">Reference proteome</keyword>
<protein>
    <submittedName>
        <fullName evidence="1">Uncharacterized protein</fullName>
    </submittedName>
</protein>
<dbReference type="EMBL" id="RIAR02000001">
    <property type="protein sequence ID" value="NSL89447.1"/>
    <property type="molecule type" value="Genomic_DNA"/>
</dbReference>
<evidence type="ECO:0000313" key="1">
    <source>
        <dbReference type="EMBL" id="NSL89447.1"/>
    </source>
</evidence>